<feature type="region of interest" description="Disordered" evidence="1">
    <location>
        <begin position="328"/>
        <end position="399"/>
    </location>
</feature>
<sequence length="399" mass="45818">MDFSPSFDDMDCFIDRHFHLYTNFLWAAPPITDDPSLECLVILIRHILGALLACDDGTGDHISLHAAMLHNPVLRYACQSFDFPSLADATDEQKYEWKLKQRAVLFELQQRQLVPVDPSSTRMSAPLWEILAHTRRPGAMMNHTVWSWPQFDIWAPTQHWDATRSQVRKGTELSKYRCIWINSGRVPRHMSFQDWINVHFEHANYSSDGSWKIYPAANRRFICIFYHQTTSDPWTYGNMQRFNVPVVVAPERGGPRSQLMHYKEPYTLVAAVRFGDKGKPDLIHTYTLVGNPIRLEPWSHLEHDNRWSLCSPDRRYFLVYQNSRGNPLVSSSEFATPDEPAGKQIANSQVGPDSGDQPSNLTLHGPPPHAHPPVPQPQVPPRLRTSRVFGLDEDEAMRS</sequence>
<evidence type="ECO:0000313" key="3">
    <source>
        <dbReference type="Proteomes" id="UP000029964"/>
    </source>
</evidence>
<comment type="caution">
    <text evidence="2">The sequence shown here is derived from an EMBL/GenBank/DDBJ whole genome shotgun (WGS) entry which is preliminary data.</text>
</comment>
<dbReference type="Proteomes" id="UP000029964">
    <property type="component" value="Unassembled WGS sequence"/>
</dbReference>
<feature type="compositionally biased region" description="Polar residues" evidence="1">
    <location>
        <begin position="345"/>
        <end position="362"/>
    </location>
</feature>
<feature type="compositionally biased region" description="Pro residues" evidence="1">
    <location>
        <begin position="365"/>
        <end position="380"/>
    </location>
</feature>
<organism evidence="2 3">
    <name type="scientific">Hapsidospora chrysogenum (strain ATCC 11550 / CBS 779.69 / DSM 880 / IAM 14645 / JCM 23072 / IMI 49137)</name>
    <name type="common">Acremonium chrysogenum</name>
    <dbReference type="NCBI Taxonomy" id="857340"/>
    <lineage>
        <taxon>Eukaryota</taxon>
        <taxon>Fungi</taxon>
        <taxon>Dikarya</taxon>
        <taxon>Ascomycota</taxon>
        <taxon>Pezizomycotina</taxon>
        <taxon>Sordariomycetes</taxon>
        <taxon>Hypocreomycetidae</taxon>
        <taxon>Hypocreales</taxon>
        <taxon>Bionectriaceae</taxon>
        <taxon>Hapsidospora</taxon>
    </lineage>
</organism>
<name>A0A086T0C6_HAPC1</name>
<dbReference type="HOGENOM" id="CLU_690722_0_0_1"/>
<evidence type="ECO:0000313" key="2">
    <source>
        <dbReference type="EMBL" id="KFH42808.1"/>
    </source>
</evidence>
<dbReference type="AlphaFoldDB" id="A0A086T0C6"/>
<keyword evidence="3" id="KW-1185">Reference proteome</keyword>
<protein>
    <submittedName>
        <fullName evidence="2">Uncharacterized protein</fullName>
    </submittedName>
</protein>
<accession>A0A086T0C6</accession>
<reference evidence="3" key="1">
    <citation type="journal article" date="2014" name="Genome Announc.">
        <title>Genome sequence and annotation of Acremonium chrysogenum, producer of the beta-lactam antibiotic cephalosporin C.</title>
        <authorList>
            <person name="Terfehr D."/>
            <person name="Dahlmann T.A."/>
            <person name="Specht T."/>
            <person name="Zadra I."/>
            <person name="Kuernsteiner H."/>
            <person name="Kueck U."/>
        </authorList>
    </citation>
    <scope>NUCLEOTIDE SEQUENCE [LARGE SCALE GENOMIC DNA]</scope>
    <source>
        <strain evidence="3">ATCC 11550 / CBS 779.69 / DSM 880 / IAM 14645 / JCM 23072 / IMI 49137</strain>
    </source>
</reference>
<gene>
    <name evidence="2" type="ORF">ACRE_064610</name>
</gene>
<evidence type="ECO:0000256" key="1">
    <source>
        <dbReference type="SAM" id="MobiDB-lite"/>
    </source>
</evidence>
<proteinExistence type="predicted"/>
<dbReference type="EMBL" id="JPKY01000085">
    <property type="protein sequence ID" value="KFH42808.1"/>
    <property type="molecule type" value="Genomic_DNA"/>
</dbReference>